<dbReference type="Proteomes" id="UP000006035">
    <property type="component" value="Unassembled WGS sequence"/>
</dbReference>
<evidence type="ECO:0000313" key="2">
    <source>
        <dbReference type="EMBL" id="EGS36385.1"/>
    </source>
</evidence>
<dbReference type="EMBL" id="AFTL01000017">
    <property type="protein sequence ID" value="EGS36385.1"/>
    <property type="molecule type" value="Genomic_DNA"/>
</dbReference>
<organism evidence="2 3">
    <name type="scientific">Limosilactobacillus oris F0423</name>
    <dbReference type="NCBI Taxonomy" id="944562"/>
    <lineage>
        <taxon>Bacteria</taxon>
        <taxon>Bacillati</taxon>
        <taxon>Bacillota</taxon>
        <taxon>Bacilli</taxon>
        <taxon>Lactobacillales</taxon>
        <taxon>Lactobacillaceae</taxon>
        <taxon>Limosilactobacillus</taxon>
    </lineage>
</organism>
<dbReference type="NCBIfam" id="NF003339">
    <property type="entry name" value="PRK04351.1"/>
    <property type="match status" value="1"/>
</dbReference>
<keyword evidence="3" id="KW-1185">Reference proteome</keyword>
<evidence type="ECO:0000313" key="3">
    <source>
        <dbReference type="Proteomes" id="UP000006035"/>
    </source>
</evidence>
<dbReference type="InterPro" id="IPR035240">
    <property type="entry name" value="SprT_Zn_ribbon"/>
</dbReference>
<name>A0ABP2L852_9LACO</name>
<dbReference type="SMART" id="SM00731">
    <property type="entry name" value="SprT"/>
    <property type="match status" value="1"/>
</dbReference>
<comment type="caution">
    <text evidence="2">The sequence shown here is derived from an EMBL/GenBank/DDBJ whole genome shotgun (WGS) entry which is preliminary data.</text>
</comment>
<feature type="domain" description="SprT-like" evidence="1">
    <location>
        <begin position="4"/>
        <end position="148"/>
    </location>
</feature>
<dbReference type="InterPro" id="IPR006640">
    <property type="entry name" value="SprT-like_domain"/>
</dbReference>
<sequence>MNNADLQRLTEEWSLAAFHRPFTHRIFFNARLKTTGGRYHLDDGHIDINPLMYTEFDLANLKRVVLHELCHYHLHQTGQDYHHRSAAFRTLLAQVGGSRYAPPTSKTQPRKVKWLYQCSGCGITIGRQRRFNTRRYVCRRCGHHFYLKNKKGLVNK</sequence>
<reference evidence="2 3" key="1">
    <citation type="submission" date="2011-05" db="EMBL/GenBank/DDBJ databases">
        <authorList>
            <person name="Durkin A.S."/>
            <person name="Kim M."/>
            <person name="Radune D."/>
            <person name="Hostetler J."/>
            <person name="Torralba M."/>
            <person name="Gillis M."/>
            <person name="Methe B."/>
            <person name="Sutton G."/>
            <person name="Nelson K.E."/>
        </authorList>
    </citation>
    <scope>NUCLEOTIDE SEQUENCE [LARGE SCALE GENOMIC DNA]</scope>
    <source>
        <strain evidence="2 3">F0423</strain>
    </source>
</reference>
<dbReference type="Pfam" id="PF17283">
    <property type="entry name" value="Zn_ribbon_SprT"/>
    <property type="match status" value="1"/>
</dbReference>
<gene>
    <name evidence="2" type="ORF">HMPREF9102_0152</name>
</gene>
<dbReference type="Pfam" id="PF10263">
    <property type="entry name" value="SprT-like"/>
    <property type="match status" value="1"/>
</dbReference>
<accession>A0ABP2L852</accession>
<evidence type="ECO:0000259" key="1">
    <source>
        <dbReference type="SMART" id="SM00731"/>
    </source>
</evidence>
<protein>
    <submittedName>
        <fullName evidence="2">Metallopeptidase, SprT family</fullName>
    </submittedName>
</protein>
<dbReference type="RefSeq" id="WP_003713100.1">
    <property type="nucleotide sequence ID" value="NZ_AFTL01000017.1"/>
</dbReference>
<proteinExistence type="predicted"/>